<protein>
    <submittedName>
        <fullName evidence="1">Uncharacterized protein</fullName>
    </submittedName>
</protein>
<gene>
    <name evidence="1" type="ORF">IEG06_07340</name>
</gene>
<proteinExistence type="predicted"/>
<sequence>MERRIMAYKYSNSVTKKIGILSSCGSSIRDIEDVLKDEGCDVLPSPFCTKSIDVIDGDELESIDAKNTSRGSKNKSVDVVFGVEDDGDSLLQSYVFVELKFRTKTFTTLDKDSLKEKVKCSSKLCGVGKDLYQFQYLVFSKNKVNWARHYLFRTNPILNSTFKAISISKLYDQFFI</sequence>
<dbReference type="RefSeq" id="WP_191101221.1">
    <property type="nucleotide sequence ID" value="NZ_JACXXH010000003.1"/>
</dbReference>
<accession>A0ABR8LU91</accession>
<dbReference type="EMBL" id="JACXXH010000003">
    <property type="protein sequence ID" value="MBD3863261.1"/>
    <property type="molecule type" value="Genomic_DNA"/>
</dbReference>
<dbReference type="Proteomes" id="UP000627521">
    <property type="component" value="Unassembled WGS sequence"/>
</dbReference>
<evidence type="ECO:0000313" key="1">
    <source>
        <dbReference type="EMBL" id="MBD3863261.1"/>
    </source>
</evidence>
<name>A0ABR8LU91_9FLAO</name>
<organism evidence="1 2">
    <name type="scientific">Olleya marilimosa</name>
    <dbReference type="NCBI Taxonomy" id="272164"/>
    <lineage>
        <taxon>Bacteria</taxon>
        <taxon>Pseudomonadati</taxon>
        <taxon>Bacteroidota</taxon>
        <taxon>Flavobacteriia</taxon>
        <taxon>Flavobacteriales</taxon>
        <taxon>Flavobacteriaceae</taxon>
    </lineage>
</organism>
<reference evidence="1 2" key="1">
    <citation type="submission" date="2020-09" db="EMBL/GenBank/DDBJ databases">
        <title>Bacillus nautilus sp. nov., Chryseoglobus crepusculi sp. nov, and Psychrobacter noctis sp. nov., isolated from deep-sea sponges from the equatorial Atlantic.</title>
        <authorList>
            <person name="Stennett H.L."/>
            <person name="Williams S.E."/>
        </authorList>
    </citation>
    <scope>NUCLEOTIDE SEQUENCE [LARGE SCALE GENOMIC DNA]</scope>
    <source>
        <strain evidence="1 2">28M-24</strain>
    </source>
</reference>
<keyword evidence="2" id="KW-1185">Reference proteome</keyword>
<comment type="caution">
    <text evidence="1">The sequence shown here is derived from an EMBL/GenBank/DDBJ whole genome shotgun (WGS) entry which is preliminary data.</text>
</comment>
<evidence type="ECO:0000313" key="2">
    <source>
        <dbReference type="Proteomes" id="UP000627521"/>
    </source>
</evidence>